<dbReference type="PANTHER" id="PTHR37423:SF1">
    <property type="entry name" value="OUTER MEMBRANE PROTEIN ASSEMBLY FACTOR BAMD"/>
    <property type="match status" value="1"/>
</dbReference>
<dbReference type="Pfam" id="PF13525">
    <property type="entry name" value="YfiO"/>
    <property type="match status" value="1"/>
</dbReference>
<evidence type="ECO:0000256" key="2">
    <source>
        <dbReference type="ARBA" id="ARBA00023136"/>
    </source>
</evidence>
<evidence type="ECO:0000256" key="3">
    <source>
        <dbReference type="ARBA" id="ARBA00023139"/>
    </source>
</evidence>
<evidence type="ECO:0000313" key="8">
    <source>
        <dbReference type="EMBL" id="MDQ2070422.1"/>
    </source>
</evidence>
<gene>
    <name evidence="6" type="primary">bamD</name>
    <name evidence="8" type="ORF">RBH19_11075</name>
</gene>
<keyword evidence="1 6" id="KW-0732">Signal</keyword>
<comment type="similarity">
    <text evidence="6">Belongs to the BamD family.</text>
</comment>
<dbReference type="InterPro" id="IPR011990">
    <property type="entry name" value="TPR-like_helical_dom_sf"/>
</dbReference>
<dbReference type="SUPFAM" id="SSF48452">
    <property type="entry name" value="TPR-like"/>
    <property type="match status" value="1"/>
</dbReference>
<evidence type="ECO:0000256" key="1">
    <source>
        <dbReference type="ARBA" id="ARBA00022729"/>
    </source>
</evidence>
<keyword evidence="4 6" id="KW-0998">Cell outer membrane</keyword>
<evidence type="ECO:0000256" key="6">
    <source>
        <dbReference type="HAMAP-Rule" id="MF_00922"/>
    </source>
</evidence>
<keyword evidence="9" id="KW-1185">Reference proteome</keyword>
<dbReference type="RefSeq" id="WP_306728922.1">
    <property type="nucleotide sequence ID" value="NZ_JAVDDT010000007.1"/>
</dbReference>
<dbReference type="Gene3D" id="1.25.40.10">
    <property type="entry name" value="Tetratricopeptide repeat domain"/>
    <property type="match status" value="1"/>
</dbReference>
<evidence type="ECO:0000313" key="9">
    <source>
        <dbReference type="Proteomes" id="UP001239019"/>
    </source>
</evidence>
<accession>A0ABU0W8Q1</accession>
<keyword evidence="2 6" id="KW-0472">Membrane</keyword>
<sequence>MEPPNIMHGKHDDSSFSLGTTFRVILITALLGLAACGTTQEPRQPVDLGMSAEELYEQAWRRIQGGNFDGAMQSLRRLEARYPFSPEGQQAQLDQIFVTYLQRDRRGTAEQANRFIRENPRSEHLPYAYYMQGMAWFETRGSFTRRVLGFDHARLNIRNAERSFDAFRELVERYPDSDYADDARLRMIYLRNTMARHHWYVARHYLDQGAYMAAAARATRVVEDLQPNAVTPYALDILIEAYAAVGEETLAADTRRVLDRSYPEHRRGQRPPAL</sequence>
<dbReference type="InterPro" id="IPR017689">
    <property type="entry name" value="BamD"/>
</dbReference>
<comment type="function">
    <text evidence="6">Part of the outer membrane protein assembly complex, which is involved in assembly and insertion of beta-barrel proteins into the outer membrane.</text>
</comment>
<keyword evidence="5" id="KW-0449">Lipoprotein</keyword>
<organism evidence="8 9">
    <name type="scientific">Natronospira bacteriovora</name>
    <dbReference type="NCBI Taxonomy" id="3069753"/>
    <lineage>
        <taxon>Bacteria</taxon>
        <taxon>Pseudomonadati</taxon>
        <taxon>Pseudomonadota</taxon>
        <taxon>Gammaproteobacteria</taxon>
        <taxon>Natronospirales</taxon>
        <taxon>Natronospiraceae</taxon>
        <taxon>Natronospira</taxon>
    </lineage>
</organism>
<evidence type="ECO:0000256" key="5">
    <source>
        <dbReference type="ARBA" id="ARBA00023288"/>
    </source>
</evidence>
<feature type="domain" description="Outer membrane lipoprotein BamD-like" evidence="7">
    <location>
        <begin position="50"/>
        <end position="255"/>
    </location>
</feature>
<name>A0ABU0W8Q1_9GAMM</name>
<proteinExistence type="inferred from homology"/>
<protein>
    <recommendedName>
        <fullName evidence="6">Outer membrane protein assembly factor BamD</fullName>
    </recommendedName>
</protein>
<evidence type="ECO:0000259" key="7">
    <source>
        <dbReference type="Pfam" id="PF13525"/>
    </source>
</evidence>
<comment type="subunit">
    <text evidence="6">Part of the Bam complex.</text>
</comment>
<dbReference type="NCBIfam" id="TIGR03302">
    <property type="entry name" value="OM_YfiO"/>
    <property type="match status" value="1"/>
</dbReference>
<evidence type="ECO:0000256" key="4">
    <source>
        <dbReference type="ARBA" id="ARBA00023237"/>
    </source>
</evidence>
<dbReference type="InterPro" id="IPR039565">
    <property type="entry name" value="BamD-like"/>
</dbReference>
<dbReference type="CDD" id="cd15830">
    <property type="entry name" value="BamD"/>
    <property type="match status" value="1"/>
</dbReference>
<dbReference type="HAMAP" id="MF_00922">
    <property type="entry name" value="OM_assembly_BamD"/>
    <property type="match status" value="1"/>
</dbReference>
<comment type="subcellular location">
    <subcellularLocation>
        <location evidence="6">Cell outer membrane</location>
    </subcellularLocation>
</comment>
<dbReference type="Proteomes" id="UP001239019">
    <property type="component" value="Unassembled WGS sequence"/>
</dbReference>
<dbReference type="EMBL" id="JAVDDT010000007">
    <property type="protein sequence ID" value="MDQ2070422.1"/>
    <property type="molecule type" value="Genomic_DNA"/>
</dbReference>
<keyword evidence="3" id="KW-0564">Palmitate</keyword>
<dbReference type="PANTHER" id="PTHR37423">
    <property type="entry name" value="SOLUBLE LYTIC MUREIN TRANSGLYCOSYLASE-RELATED"/>
    <property type="match status" value="1"/>
</dbReference>
<comment type="caution">
    <text evidence="8">The sequence shown here is derived from an EMBL/GenBank/DDBJ whole genome shotgun (WGS) entry which is preliminary data.</text>
</comment>
<reference evidence="8 9" key="1">
    <citation type="submission" date="2023-08" db="EMBL/GenBank/DDBJ databases">
        <title>Whole-genome sequencing of halo(alkali)philic microorganisms from hypersaline lakes.</title>
        <authorList>
            <person name="Sorokin D.Y."/>
            <person name="Abbas B."/>
            <person name="Merkel A.Y."/>
        </authorList>
    </citation>
    <scope>NUCLEOTIDE SEQUENCE [LARGE SCALE GENOMIC DNA]</scope>
    <source>
        <strain evidence="8 9">AB-CW4</strain>
    </source>
</reference>